<dbReference type="InterPro" id="IPR005119">
    <property type="entry name" value="LysR_subst-bd"/>
</dbReference>
<dbReference type="RefSeq" id="WP_303552507.1">
    <property type="nucleotide sequence ID" value="NZ_JAUOPG010000018.1"/>
</dbReference>
<sequence>MSRSLPPLNALLAFEAAAHSGSFTAAAKQLGSTQSAISQQIRGLEEALGKPLFTRIYRGVVLNESGEALYGAVSSGFDQIRETVKKLQQVSGKRRINVATDFACAAYWLVPRLSSYREQHPDTEVRIITAHSYTAFEDADDVDLLIRYCSVPPKLGTAIPLFHEEVYPICSPYFLKEYGDVKSHKGLAQLPLLALRQDHAAGWMDWLRLFEQRGSQVLPSKPIMEFDNYTLLVQSAIAGQGVGLGWGTLIDDLVERGVLVALSDFSVNTQGGYYLFVSDKSHHEMEGLRALVNWLSVGVNQ</sequence>
<keyword evidence="3" id="KW-0238">DNA-binding</keyword>
<keyword evidence="2" id="KW-0805">Transcription regulation</keyword>
<evidence type="ECO:0000313" key="7">
    <source>
        <dbReference type="Proteomes" id="UP001169862"/>
    </source>
</evidence>
<dbReference type="Proteomes" id="UP001169862">
    <property type="component" value="Unassembled WGS sequence"/>
</dbReference>
<dbReference type="PANTHER" id="PTHR30537">
    <property type="entry name" value="HTH-TYPE TRANSCRIPTIONAL REGULATOR"/>
    <property type="match status" value="1"/>
</dbReference>
<reference evidence="6" key="1">
    <citation type="submission" date="2023-07" db="EMBL/GenBank/DDBJ databases">
        <title>Genome content predicts the carbon catabolic preferences of heterotrophic bacteria.</title>
        <authorList>
            <person name="Gralka M."/>
        </authorList>
    </citation>
    <scope>NUCLEOTIDE SEQUENCE</scope>
    <source>
        <strain evidence="6">I2M16</strain>
    </source>
</reference>
<dbReference type="InterPro" id="IPR058163">
    <property type="entry name" value="LysR-type_TF_proteobact-type"/>
</dbReference>
<evidence type="ECO:0000256" key="1">
    <source>
        <dbReference type="ARBA" id="ARBA00009437"/>
    </source>
</evidence>
<evidence type="ECO:0000256" key="4">
    <source>
        <dbReference type="ARBA" id="ARBA00023163"/>
    </source>
</evidence>
<protein>
    <submittedName>
        <fullName evidence="6">LysR substrate-binding domain-containing protein</fullName>
    </submittedName>
</protein>
<dbReference type="InterPro" id="IPR036388">
    <property type="entry name" value="WH-like_DNA-bd_sf"/>
</dbReference>
<comment type="similarity">
    <text evidence="1">Belongs to the LysR transcriptional regulatory family.</text>
</comment>
<dbReference type="AlphaFoldDB" id="A0AAW7XRE4"/>
<proteinExistence type="inferred from homology"/>
<keyword evidence="4" id="KW-0804">Transcription</keyword>
<dbReference type="InterPro" id="IPR036390">
    <property type="entry name" value="WH_DNA-bd_sf"/>
</dbReference>
<name>A0AAW7XRE4_9GAMM</name>
<dbReference type="FunFam" id="1.10.10.10:FF:000001">
    <property type="entry name" value="LysR family transcriptional regulator"/>
    <property type="match status" value="1"/>
</dbReference>
<gene>
    <name evidence="6" type="ORF">Q4490_17745</name>
</gene>
<dbReference type="Gene3D" id="1.10.10.10">
    <property type="entry name" value="Winged helix-like DNA-binding domain superfamily/Winged helix DNA-binding domain"/>
    <property type="match status" value="1"/>
</dbReference>
<dbReference type="EMBL" id="JAUOPG010000018">
    <property type="protein sequence ID" value="MDO6455408.1"/>
    <property type="molecule type" value="Genomic_DNA"/>
</dbReference>
<dbReference type="SUPFAM" id="SSF46785">
    <property type="entry name" value="Winged helix' DNA-binding domain"/>
    <property type="match status" value="1"/>
</dbReference>
<dbReference type="GO" id="GO:0006351">
    <property type="term" value="P:DNA-templated transcription"/>
    <property type="evidence" value="ECO:0007669"/>
    <property type="project" value="TreeGrafter"/>
</dbReference>
<dbReference type="Pfam" id="PF00126">
    <property type="entry name" value="HTH_1"/>
    <property type="match status" value="1"/>
</dbReference>
<comment type="caution">
    <text evidence="6">The sequence shown here is derived from an EMBL/GenBank/DDBJ whole genome shotgun (WGS) entry which is preliminary data.</text>
</comment>
<dbReference type="InterPro" id="IPR000847">
    <property type="entry name" value="LysR_HTH_N"/>
</dbReference>
<evidence type="ECO:0000259" key="5">
    <source>
        <dbReference type="PROSITE" id="PS50931"/>
    </source>
</evidence>
<evidence type="ECO:0000256" key="3">
    <source>
        <dbReference type="ARBA" id="ARBA00023125"/>
    </source>
</evidence>
<dbReference type="GO" id="GO:0003700">
    <property type="term" value="F:DNA-binding transcription factor activity"/>
    <property type="evidence" value="ECO:0007669"/>
    <property type="project" value="InterPro"/>
</dbReference>
<evidence type="ECO:0000313" key="6">
    <source>
        <dbReference type="EMBL" id="MDO6455408.1"/>
    </source>
</evidence>
<organism evidence="6 7">
    <name type="scientific">Neptunomonas phycophila</name>
    <dbReference type="NCBI Taxonomy" id="1572645"/>
    <lineage>
        <taxon>Bacteria</taxon>
        <taxon>Pseudomonadati</taxon>
        <taxon>Pseudomonadota</taxon>
        <taxon>Gammaproteobacteria</taxon>
        <taxon>Oceanospirillales</taxon>
        <taxon>Oceanospirillaceae</taxon>
        <taxon>Neptunomonas</taxon>
    </lineage>
</organism>
<dbReference type="Pfam" id="PF03466">
    <property type="entry name" value="LysR_substrate"/>
    <property type="match status" value="1"/>
</dbReference>
<accession>A0AAW7XRE4</accession>
<feature type="domain" description="HTH lysR-type" evidence="5">
    <location>
        <begin position="6"/>
        <end position="63"/>
    </location>
</feature>
<evidence type="ECO:0000256" key="2">
    <source>
        <dbReference type="ARBA" id="ARBA00023015"/>
    </source>
</evidence>
<dbReference type="PANTHER" id="PTHR30537:SF26">
    <property type="entry name" value="GLYCINE CLEAVAGE SYSTEM TRANSCRIPTIONAL ACTIVATOR"/>
    <property type="match status" value="1"/>
</dbReference>
<dbReference type="PRINTS" id="PR00039">
    <property type="entry name" value="HTHLYSR"/>
</dbReference>
<dbReference type="GO" id="GO:0043565">
    <property type="term" value="F:sequence-specific DNA binding"/>
    <property type="evidence" value="ECO:0007669"/>
    <property type="project" value="TreeGrafter"/>
</dbReference>
<dbReference type="SUPFAM" id="SSF53850">
    <property type="entry name" value="Periplasmic binding protein-like II"/>
    <property type="match status" value="1"/>
</dbReference>
<dbReference type="Gene3D" id="3.40.190.10">
    <property type="entry name" value="Periplasmic binding protein-like II"/>
    <property type="match status" value="2"/>
</dbReference>
<dbReference type="PROSITE" id="PS50931">
    <property type="entry name" value="HTH_LYSR"/>
    <property type="match status" value="1"/>
</dbReference>